<evidence type="ECO:0000313" key="2">
    <source>
        <dbReference type="Proteomes" id="UP000472268"/>
    </source>
</evidence>
<name>A0A673TVQ8_SURSU</name>
<organism evidence="1 2">
    <name type="scientific">Suricata suricatta</name>
    <name type="common">Meerkat</name>
    <dbReference type="NCBI Taxonomy" id="37032"/>
    <lineage>
        <taxon>Eukaryota</taxon>
        <taxon>Metazoa</taxon>
        <taxon>Chordata</taxon>
        <taxon>Craniata</taxon>
        <taxon>Vertebrata</taxon>
        <taxon>Euteleostomi</taxon>
        <taxon>Mammalia</taxon>
        <taxon>Eutheria</taxon>
        <taxon>Laurasiatheria</taxon>
        <taxon>Carnivora</taxon>
        <taxon>Feliformia</taxon>
        <taxon>Herpestidae</taxon>
        <taxon>Suricata</taxon>
    </lineage>
</organism>
<sequence>MASNKTTLQKMGKRQNGKKYVMLKVLVPGWLILNRPVVNGKKHFLILKKLVKKKMVQTENLYLTVNLMIANQRRKEMLLINQEALPEVLILKEKLVPQIAVEN</sequence>
<reference evidence="1" key="2">
    <citation type="submission" date="2025-08" db="UniProtKB">
        <authorList>
            <consortium name="Ensembl"/>
        </authorList>
    </citation>
    <scope>IDENTIFICATION</scope>
</reference>
<keyword evidence="2" id="KW-1185">Reference proteome</keyword>
<reference evidence="1" key="3">
    <citation type="submission" date="2025-09" db="UniProtKB">
        <authorList>
            <consortium name="Ensembl"/>
        </authorList>
    </citation>
    <scope>IDENTIFICATION</scope>
</reference>
<reference evidence="1 2" key="1">
    <citation type="submission" date="2019-05" db="EMBL/GenBank/DDBJ databases">
        <title>A Chromosome-scale Meerkat (S. suricatta) Genome Assembly.</title>
        <authorList>
            <person name="Dudchenko O."/>
            <person name="Lieberman Aiden E."/>
            <person name="Tung J."/>
            <person name="Barreiro L.B."/>
            <person name="Clutton-Brock T.H."/>
        </authorList>
    </citation>
    <scope>NUCLEOTIDE SEQUENCE [LARGE SCALE GENOMIC DNA]</scope>
</reference>
<evidence type="ECO:0000313" key="1">
    <source>
        <dbReference type="Ensembl" id="ENSSSUP00005017388.1"/>
    </source>
</evidence>
<protein>
    <submittedName>
        <fullName evidence="1">Uncharacterized protein</fullName>
    </submittedName>
</protein>
<accession>A0A673TVQ8</accession>
<proteinExistence type="predicted"/>
<dbReference type="Ensembl" id="ENSSSUT00005019818.1">
    <property type="protein sequence ID" value="ENSSSUP00005017388.1"/>
    <property type="gene ID" value="ENSSSUG00005011222.1"/>
</dbReference>
<dbReference type="OMA" id="DQHAMNG"/>
<dbReference type="Proteomes" id="UP000472268">
    <property type="component" value="Chromosome 13"/>
</dbReference>
<dbReference type="AlphaFoldDB" id="A0A673TVQ8"/>